<organism evidence="1 2">
    <name type="scientific">Echinicola vietnamensis (strain DSM 17526 / LMG 23754 / KMM 6221)</name>
    <dbReference type="NCBI Taxonomy" id="926556"/>
    <lineage>
        <taxon>Bacteria</taxon>
        <taxon>Pseudomonadati</taxon>
        <taxon>Bacteroidota</taxon>
        <taxon>Cytophagia</taxon>
        <taxon>Cytophagales</taxon>
        <taxon>Cyclobacteriaceae</taxon>
        <taxon>Echinicola</taxon>
    </lineage>
</organism>
<reference evidence="2" key="1">
    <citation type="submission" date="2012-02" db="EMBL/GenBank/DDBJ databases">
        <title>The complete genome of Echinicola vietnamensis DSM 17526.</title>
        <authorList>
            <person name="Lucas S."/>
            <person name="Copeland A."/>
            <person name="Lapidus A."/>
            <person name="Glavina del Rio T."/>
            <person name="Dalin E."/>
            <person name="Tice H."/>
            <person name="Bruce D."/>
            <person name="Goodwin L."/>
            <person name="Pitluck S."/>
            <person name="Peters L."/>
            <person name="Ovchinnikova G."/>
            <person name="Teshima H."/>
            <person name="Kyrpides N."/>
            <person name="Mavromatis K."/>
            <person name="Ivanova N."/>
            <person name="Brettin T."/>
            <person name="Detter J.C."/>
            <person name="Han C."/>
            <person name="Larimer F."/>
            <person name="Land M."/>
            <person name="Hauser L."/>
            <person name="Markowitz V."/>
            <person name="Cheng J.-F."/>
            <person name="Hugenholtz P."/>
            <person name="Woyke T."/>
            <person name="Wu D."/>
            <person name="Brambilla E."/>
            <person name="Klenk H.-P."/>
            <person name="Eisen J.A."/>
        </authorList>
    </citation>
    <scope>NUCLEOTIDE SEQUENCE [LARGE SCALE GENOMIC DNA]</scope>
    <source>
        <strain evidence="2">DSM 17526 / LMG 23754 / KMM 6221</strain>
    </source>
</reference>
<gene>
    <name evidence="1" type="ordered locus">Echvi_3421</name>
</gene>
<dbReference type="OrthoDB" id="610763at2"/>
<proteinExistence type="predicted"/>
<evidence type="ECO:0000313" key="1">
    <source>
        <dbReference type="EMBL" id="AGA79641.1"/>
    </source>
</evidence>
<dbReference type="PATRIC" id="fig|926556.3.peg.3609"/>
<sequence>MSKPSLYSLLLCVAYTIFISACQSKGADEAELTPVAYQDTPFEQEVSIKYPFEMEEQAIKVASDRNGIIQVLTDSGVFRPHAGAFLYPGKLMKDQTYQGLNDKVLKDLVLYQDQFVYLDSTAVLSNAWAGKLFDIHGLTEARMLSPSEHFTFIVVGKEKIHAVKENKILWSIKIPEKPLTIKYNSALKSHVLLTVGSIYRLDGEGGGLTHLYSGEGLTSFDFTAKGQKMVVGTTDGYFTFDLSTNKASTKNSQLPCPAILTVKNIKGTLWMGTEKGAFRVKHDGGFDYYFGERWLVGTRVIDIGEGKEGSILLLTSQGLSKLVFSEYTLHDKAMYFEDQVRNRHIRFGFNASLGNLEAGNVDSGMLKDSDNDGLWTAMYLAGQAFRYAVSGDAEALENCRESLDAMERLYTINPVEGFPSRSFNRSGYKKHLSDPERWQSAEHPEWDWKATTSSDEAIGHVFAFGVLAEVVKVPEVRDQAIRLLDGLMQHIVAHDFYLVDYDGKPTLWGKWNPEYVNGFPPMVGDRKLNSSNIIAMLQTAYHFTKKEIYKEKAFELMDGHGYLQNLMVPMENIGRADESSDDWAEMLSQSWNHSDDEMYFLGYWGLYRYAFNDTLKSHYRKAIKDHWEAERPEKDGLWNIFTAMISPDNFDQEEAIWYLKQYPMDLIDWTMVNSHRKDIVKLDANFRNQATAKVLPPDELRIRRHNANRFELDGGSQGKSAYSAGDIWLLPYWMGRYLDVISAPQGVK</sequence>
<keyword evidence="2" id="KW-1185">Reference proteome</keyword>
<accession>L0G3S4</accession>
<protein>
    <submittedName>
        <fullName evidence="1">Uncharacterized protein</fullName>
    </submittedName>
</protein>
<dbReference type="RefSeq" id="WP_015267186.1">
    <property type="nucleotide sequence ID" value="NC_019904.1"/>
</dbReference>
<evidence type="ECO:0000313" key="2">
    <source>
        <dbReference type="Proteomes" id="UP000010796"/>
    </source>
</evidence>
<dbReference type="HOGENOM" id="CLU_022124_0_0_10"/>
<dbReference type="EMBL" id="CP003346">
    <property type="protein sequence ID" value="AGA79641.1"/>
    <property type="molecule type" value="Genomic_DNA"/>
</dbReference>
<dbReference type="eggNOG" id="COG3292">
    <property type="taxonomic scope" value="Bacteria"/>
</dbReference>
<name>L0G3S4_ECHVK</name>
<dbReference type="Proteomes" id="UP000010796">
    <property type="component" value="Chromosome"/>
</dbReference>
<dbReference type="AlphaFoldDB" id="L0G3S4"/>
<dbReference type="PROSITE" id="PS51257">
    <property type="entry name" value="PROKAR_LIPOPROTEIN"/>
    <property type="match status" value="1"/>
</dbReference>
<dbReference type="KEGG" id="evi:Echvi_3421"/>
<dbReference type="InterPro" id="IPR015943">
    <property type="entry name" value="WD40/YVTN_repeat-like_dom_sf"/>
</dbReference>
<dbReference type="STRING" id="926556.Echvi_3421"/>
<dbReference type="Gene3D" id="2.130.10.10">
    <property type="entry name" value="YVTN repeat-like/Quinoprotein amine dehydrogenase"/>
    <property type="match status" value="1"/>
</dbReference>